<evidence type="ECO:0000256" key="1">
    <source>
        <dbReference type="SAM" id="Phobius"/>
    </source>
</evidence>
<evidence type="ECO:0000313" key="3">
    <source>
        <dbReference type="Ensembl" id="ENSCCRP00000013618.2"/>
    </source>
</evidence>
<dbReference type="InterPro" id="IPR003599">
    <property type="entry name" value="Ig_sub"/>
</dbReference>
<accession>A0A8C1A6T2</accession>
<reference evidence="3" key="2">
    <citation type="submission" date="2025-09" db="UniProtKB">
        <authorList>
            <consortium name="Ensembl"/>
        </authorList>
    </citation>
    <scope>IDENTIFICATION</scope>
</reference>
<reference evidence="3" key="1">
    <citation type="submission" date="2025-08" db="UniProtKB">
        <authorList>
            <consortium name="Ensembl"/>
        </authorList>
    </citation>
    <scope>IDENTIFICATION</scope>
</reference>
<protein>
    <recommendedName>
        <fullName evidence="2">Ig-like domain-containing protein</fullName>
    </recommendedName>
</protein>
<dbReference type="GeneTree" id="ENSGT01050000244806"/>
<keyword evidence="1" id="KW-0472">Membrane</keyword>
<dbReference type="Ensembl" id="ENSCCRT00000014896.2">
    <property type="protein sequence ID" value="ENSCCRP00000013618.2"/>
    <property type="gene ID" value="ENSCCRG00000076252.1"/>
</dbReference>
<dbReference type="InterPro" id="IPR036179">
    <property type="entry name" value="Ig-like_dom_sf"/>
</dbReference>
<dbReference type="SUPFAM" id="SSF48726">
    <property type="entry name" value="Immunoglobulin"/>
    <property type="match status" value="3"/>
</dbReference>
<dbReference type="FunFam" id="2.60.40.10:FF:002431">
    <property type="entry name" value="Si:ch211-222k6.3"/>
    <property type="match status" value="2"/>
</dbReference>
<dbReference type="Gene3D" id="2.60.40.10">
    <property type="entry name" value="Immunoglobulins"/>
    <property type="match status" value="3"/>
</dbReference>
<dbReference type="PROSITE" id="PS50835">
    <property type="entry name" value="IG_LIKE"/>
    <property type="match status" value="1"/>
</dbReference>
<feature type="transmembrane region" description="Helical" evidence="1">
    <location>
        <begin position="21"/>
        <end position="40"/>
    </location>
</feature>
<dbReference type="AlphaFoldDB" id="A0A8C1A6T2"/>
<keyword evidence="4" id="KW-1185">Reference proteome</keyword>
<dbReference type="InterPro" id="IPR007110">
    <property type="entry name" value="Ig-like_dom"/>
</dbReference>
<organism evidence="3 4">
    <name type="scientific">Cyprinus carpio carpio</name>
    <dbReference type="NCBI Taxonomy" id="630221"/>
    <lineage>
        <taxon>Eukaryota</taxon>
        <taxon>Metazoa</taxon>
        <taxon>Chordata</taxon>
        <taxon>Craniata</taxon>
        <taxon>Vertebrata</taxon>
        <taxon>Euteleostomi</taxon>
        <taxon>Actinopterygii</taxon>
        <taxon>Neopterygii</taxon>
        <taxon>Teleostei</taxon>
        <taxon>Ostariophysi</taxon>
        <taxon>Cypriniformes</taxon>
        <taxon>Cyprinidae</taxon>
        <taxon>Cyprininae</taxon>
        <taxon>Cyprinus</taxon>
    </lineage>
</organism>
<dbReference type="PANTHER" id="PTHR21063">
    <property type="entry name" value="LFA-3"/>
    <property type="match status" value="1"/>
</dbReference>
<keyword evidence="1" id="KW-1133">Transmembrane helix</keyword>
<keyword evidence="1" id="KW-0812">Transmembrane</keyword>
<name>A0A8C1A6T2_CYPCA</name>
<dbReference type="SMART" id="SM00409">
    <property type="entry name" value="IG"/>
    <property type="match status" value="3"/>
</dbReference>
<feature type="domain" description="Ig-like" evidence="2">
    <location>
        <begin position="151"/>
        <end position="235"/>
    </location>
</feature>
<proteinExistence type="predicted"/>
<evidence type="ECO:0000259" key="2">
    <source>
        <dbReference type="PROSITE" id="PS50835"/>
    </source>
</evidence>
<dbReference type="InterPro" id="IPR013783">
    <property type="entry name" value="Ig-like_fold"/>
</dbReference>
<evidence type="ECO:0000313" key="4">
    <source>
        <dbReference type="Proteomes" id="UP001108240"/>
    </source>
</evidence>
<sequence length="365" mass="40449">MSKQFVIRNAVMCSVVILKKMVHVVVLIHLCLWHLVGVFADLDAEESVSVLEGDSVTLNSGLTKMMDDDLILWRFGYNKILIAKINVMASSITVYDDVLDGRFRDRLKVDHQTGSLIITNTRTEHTGLYQLQSNSVRKSFNLTVYARLPVPVISNSSNCSSSSSQQNCSLVCSVVNVGHVTLSWYKGNSSLSSISVSDLSISLSLPLEVEYQDKNSYSCVLNNPISNQTTHLNITQLCHTCSGVFGDTVTVESVSVLEGDSVTLNSGLTEIMDDDLIQWRFGSENTLIAEIDVMAGSITVYDDVLDERFRDRLKVDHQTGSLIITDTRTEHTGLYQLQSNTLRKNFTLTVYGELNTGFINLLVVS</sequence>
<dbReference type="PANTHER" id="PTHR21063:SF4">
    <property type="entry name" value="CD48 ANTIGEN-RELATED"/>
    <property type="match status" value="1"/>
</dbReference>
<dbReference type="Proteomes" id="UP001108240">
    <property type="component" value="Unplaced"/>
</dbReference>